<keyword evidence="2" id="KW-0963">Cytoplasm</keyword>
<organism evidence="6 7">
    <name type="scientific">Perkinsus chesapeaki</name>
    <name type="common">Clam parasite</name>
    <name type="synonym">Perkinsus andrewsi</name>
    <dbReference type="NCBI Taxonomy" id="330153"/>
    <lineage>
        <taxon>Eukaryota</taxon>
        <taxon>Sar</taxon>
        <taxon>Alveolata</taxon>
        <taxon>Perkinsozoa</taxon>
        <taxon>Perkinsea</taxon>
        <taxon>Perkinsida</taxon>
        <taxon>Perkinsidae</taxon>
        <taxon>Perkinsus</taxon>
    </lineage>
</organism>
<evidence type="ECO:0000256" key="4">
    <source>
        <dbReference type="ARBA" id="ARBA00022860"/>
    </source>
</evidence>
<dbReference type="Pfam" id="PF00612">
    <property type="entry name" value="IQ"/>
    <property type="match status" value="2"/>
</dbReference>
<dbReference type="GO" id="GO:0007051">
    <property type="term" value="P:spindle organization"/>
    <property type="evidence" value="ECO:0007669"/>
    <property type="project" value="TreeGrafter"/>
</dbReference>
<evidence type="ECO:0000256" key="5">
    <source>
        <dbReference type="SAM" id="MobiDB-lite"/>
    </source>
</evidence>
<name>A0A7J6M4W5_PERCH</name>
<accession>A0A7J6M4W5</accession>
<dbReference type="OrthoDB" id="10318640at2759"/>
<dbReference type="GO" id="GO:0000278">
    <property type="term" value="P:mitotic cell cycle"/>
    <property type="evidence" value="ECO:0007669"/>
    <property type="project" value="TreeGrafter"/>
</dbReference>
<feature type="region of interest" description="Disordered" evidence="5">
    <location>
        <begin position="1"/>
        <end position="39"/>
    </location>
</feature>
<feature type="region of interest" description="Disordered" evidence="5">
    <location>
        <begin position="999"/>
        <end position="1026"/>
    </location>
</feature>
<keyword evidence="3" id="KW-0677">Repeat</keyword>
<feature type="region of interest" description="Disordered" evidence="5">
    <location>
        <begin position="424"/>
        <end position="480"/>
    </location>
</feature>
<protein>
    <submittedName>
        <fullName evidence="6">Uncharacterized protein</fullName>
    </submittedName>
</protein>
<dbReference type="InterPro" id="IPR051185">
    <property type="entry name" value="ASPM"/>
</dbReference>
<dbReference type="AlphaFoldDB" id="A0A7J6M4W5"/>
<keyword evidence="7" id="KW-1185">Reference proteome</keyword>
<evidence type="ECO:0000313" key="7">
    <source>
        <dbReference type="Proteomes" id="UP000591131"/>
    </source>
</evidence>
<keyword evidence="4" id="KW-0112">Calmodulin-binding</keyword>
<comment type="caution">
    <text evidence="6">The sequence shown here is derived from an EMBL/GenBank/DDBJ whole genome shotgun (WGS) entry which is preliminary data.</text>
</comment>
<dbReference type="GO" id="GO:0000922">
    <property type="term" value="C:spindle pole"/>
    <property type="evidence" value="ECO:0007669"/>
    <property type="project" value="TreeGrafter"/>
</dbReference>
<evidence type="ECO:0000256" key="3">
    <source>
        <dbReference type="ARBA" id="ARBA00022737"/>
    </source>
</evidence>
<dbReference type="GO" id="GO:0051295">
    <property type="term" value="P:establishment of meiotic spindle localization"/>
    <property type="evidence" value="ECO:0007669"/>
    <property type="project" value="TreeGrafter"/>
</dbReference>
<feature type="compositionally biased region" description="Polar residues" evidence="5">
    <location>
        <begin position="444"/>
        <end position="453"/>
    </location>
</feature>
<dbReference type="InterPro" id="IPR000048">
    <property type="entry name" value="IQ_motif_EF-hand-BS"/>
</dbReference>
<dbReference type="GO" id="GO:0005516">
    <property type="term" value="F:calmodulin binding"/>
    <property type="evidence" value="ECO:0007669"/>
    <property type="project" value="UniProtKB-KW"/>
</dbReference>
<dbReference type="SMART" id="SM00015">
    <property type="entry name" value="IQ"/>
    <property type="match status" value="3"/>
</dbReference>
<gene>
    <name evidence="6" type="ORF">FOL47_004007</name>
</gene>
<feature type="compositionally biased region" description="Polar residues" evidence="5">
    <location>
        <begin position="1000"/>
        <end position="1024"/>
    </location>
</feature>
<dbReference type="EMBL" id="JAAPAO010000230">
    <property type="protein sequence ID" value="KAF4666618.1"/>
    <property type="molecule type" value="Genomic_DNA"/>
</dbReference>
<feature type="compositionally biased region" description="Basic residues" evidence="5">
    <location>
        <begin position="14"/>
        <end position="23"/>
    </location>
</feature>
<evidence type="ECO:0000256" key="2">
    <source>
        <dbReference type="ARBA" id="ARBA00022490"/>
    </source>
</evidence>
<reference evidence="6 7" key="1">
    <citation type="submission" date="2020-04" db="EMBL/GenBank/DDBJ databases">
        <title>Perkinsus chesapeaki whole genome sequence.</title>
        <authorList>
            <person name="Bogema D.R."/>
        </authorList>
    </citation>
    <scope>NUCLEOTIDE SEQUENCE [LARGE SCALE GENOMIC DNA]</scope>
    <source>
        <strain evidence="6">ATCC PRA-425</strain>
    </source>
</reference>
<dbReference type="PANTHER" id="PTHR22706:SF1">
    <property type="entry name" value="ASSEMBLY FACTOR FOR SPINDLE MICROTUBULES"/>
    <property type="match status" value="1"/>
</dbReference>
<evidence type="ECO:0000313" key="6">
    <source>
        <dbReference type="EMBL" id="KAF4666618.1"/>
    </source>
</evidence>
<dbReference type="PANTHER" id="PTHR22706">
    <property type="entry name" value="ASSEMBLY FACTOR FOR SPINDLE MICROTUBULES"/>
    <property type="match status" value="1"/>
</dbReference>
<comment type="subcellular location">
    <subcellularLocation>
        <location evidence="1">Cytoplasm</location>
    </subcellularLocation>
</comment>
<dbReference type="Proteomes" id="UP000591131">
    <property type="component" value="Unassembled WGS sequence"/>
</dbReference>
<proteinExistence type="predicted"/>
<sequence length="1096" mass="123802">MESLENLHPAQSSKHSRGKKRSEKKRDSSKRSPSLRIVRDQAMLGLVPSFEHGLATESKYSTKPAREKSDVEAWRERWRRTQAALKLQAIFRGKIVRKIVDVKNKRLRRFRILMLCAARAKILAWNVRRKIAATRRMQAIHRGNQVRNKVSEMLANRLRSALILVQRVWRKRRAAVKIQSRFRGWRDWIRLREIIAGEGTRQFVVRQNRDIVLKGLWGGGEMRVRFPVGTCCLVSISSGMWRLHKDGEARPVGELKLRGAGRVYSSSLSVISVLPPVASRSKIGPFSQEKFLSVECALSSGASDALTLGNRVFSVSTKAKKLVMSDASGVDRREYVLPSVHGYVRIFMEVLSKSVVRLSLQWAGTRWLVVRQRVTGWENPRNFKLSGGAKLSPACPVIPVEVVREQFPDGLKKSLPDVAMVRSEKADASRRNVAPRPEEEEVYTINSTESMSSRDNRRSKRSVILTRPSRLSEKTPARNSTPADAIISAAGVFRNSVEQIFGARQEIGDNTSYSSSSVSSITSLSNSVRGRRAAMRGVSSLISCRGNRTSLTAETDELTCNDPCGSTWAITTEPLQEQQGREIYMSFKISVRGAQTYPTDDGHHGMFGIGFTTNDEIDEIPKKKSVCLFGYNFSSPTAESRRKSLAGQSRIRYTTFYDGREWKKLEDSLLPKVNDEVELVIMGDRVCVLVNDWAVFISDELDPSLLRRMRTQRIYGIVDLCGGPVYDVACELNTEVEATVLRALKAKEPTRSGRDYRFWRSQSVKAMADLERARGDEMGRILNAHTKKYGSLRAFIHNRMIERYLHNNEISIEQEAKRQKALNVVARIKEKRLAEHNLDGIRRHAKAYSALLVLPARRAATEESLRHLSKMNQAYFPHERKLSGGRQTACDVLGTTRAVDRANSLHKADTLKKKCIPRPRTTLTLSHSNSSDGEATNLRMIYERAPAYGNDPDAAIRNALGDYRPMTVGVVADAEQALSRARGFRGEVERFITAGEAKLQSRSATMHRNSRSPLQRSSSVTTRKPSLPAPFTTDMLLRPLLYAIRKRALRVNNVFSCADTILEALRNTPLRYVKTFKGCLWELCERHFICDSFHVW</sequence>
<evidence type="ECO:0000256" key="1">
    <source>
        <dbReference type="ARBA" id="ARBA00004496"/>
    </source>
</evidence>
<dbReference type="PROSITE" id="PS50096">
    <property type="entry name" value="IQ"/>
    <property type="match status" value="3"/>
</dbReference>
<dbReference type="GO" id="GO:0005737">
    <property type="term" value="C:cytoplasm"/>
    <property type="evidence" value="ECO:0007669"/>
    <property type="project" value="UniProtKB-SubCell"/>
</dbReference>